<reference evidence="2" key="1">
    <citation type="journal article" date="2023" name="Nat. Microbiol.">
        <title>Babesia duncani multi-omics identifies virulence factors and drug targets.</title>
        <authorList>
            <person name="Singh P."/>
            <person name="Lonardi S."/>
            <person name="Liang Q."/>
            <person name="Vydyam P."/>
            <person name="Khabirova E."/>
            <person name="Fang T."/>
            <person name="Gihaz S."/>
            <person name="Thekkiniath J."/>
            <person name="Munshi M."/>
            <person name="Abel S."/>
            <person name="Ciampossin L."/>
            <person name="Batugedara G."/>
            <person name="Gupta M."/>
            <person name="Lu X.M."/>
            <person name="Lenz T."/>
            <person name="Chakravarty S."/>
            <person name="Cornillot E."/>
            <person name="Hu Y."/>
            <person name="Ma W."/>
            <person name="Gonzalez L.M."/>
            <person name="Sanchez S."/>
            <person name="Estrada K."/>
            <person name="Sanchez-Flores A."/>
            <person name="Montero E."/>
            <person name="Harb O.S."/>
            <person name="Le Roch K.G."/>
            <person name="Mamoun C.B."/>
        </authorList>
    </citation>
    <scope>NUCLEOTIDE SEQUENCE</scope>
    <source>
        <strain evidence="2">WA1</strain>
    </source>
</reference>
<sequence>MGASSEEFRPLVEDILTRKDILADGNIIQEPDFLINLKLKSMEQLVRNTNVEHREWSYDRIKRLVELEKEYKTTGAKEQISRILVLLLENKENAIKVLQEEYETYSLIPETGKPVENPVLKYLYSVNATLKKYSGMRYKSISTAHIHAECVKLLNKHSTSLDGKLPDIRLSFYSKIYRATHKAIYPIFYAAKIGYISTFVVHLVTPRPPGTTASLRFIEYPTSALVMGTTWLTLYRLSLNRMFYLPLLLYHFRIF</sequence>
<organism evidence="2 3">
    <name type="scientific">Babesia duncani</name>
    <dbReference type="NCBI Taxonomy" id="323732"/>
    <lineage>
        <taxon>Eukaryota</taxon>
        <taxon>Sar</taxon>
        <taxon>Alveolata</taxon>
        <taxon>Apicomplexa</taxon>
        <taxon>Aconoidasida</taxon>
        <taxon>Piroplasmida</taxon>
        <taxon>Babesiidae</taxon>
        <taxon>Babesia</taxon>
    </lineage>
</organism>
<feature type="transmembrane region" description="Helical" evidence="1">
    <location>
        <begin position="217"/>
        <end position="235"/>
    </location>
</feature>
<keyword evidence="1" id="KW-0472">Membrane</keyword>
<dbReference type="KEGG" id="bdw:94336910"/>
<keyword evidence="3" id="KW-1185">Reference proteome</keyword>
<protein>
    <submittedName>
        <fullName evidence="2">Uncharacterized protein</fullName>
    </submittedName>
</protein>
<dbReference type="AlphaFoldDB" id="A0AAD9UNT6"/>
<dbReference type="GeneID" id="94336910"/>
<proteinExistence type="predicted"/>
<gene>
    <name evidence="2" type="ORF">BdWA1_002613</name>
</gene>
<name>A0AAD9UNT6_9APIC</name>
<feature type="transmembrane region" description="Helical" evidence="1">
    <location>
        <begin position="183"/>
        <end position="205"/>
    </location>
</feature>
<dbReference type="RefSeq" id="XP_067802857.1">
    <property type="nucleotide sequence ID" value="XM_067947635.1"/>
</dbReference>
<dbReference type="EMBL" id="JALLKP010000003">
    <property type="protein sequence ID" value="KAK2196015.1"/>
    <property type="molecule type" value="Genomic_DNA"/>
</dbReference>
<evidence type="ECO:0000256" key="1">
    <source>
        <dbReference type="SAM" id="Phobius"/>
    </source>
</evidence>
<keyword evidence="1" id="KW-0812">Transmembrane</keyword>
<evidence type="ECO:0000313" key="2">
    <source>
        <dbReference type="EMBL" id="KAK2196015.1"/>
    </source>
</evidence>
<dbReference type="Proteomes" id="UP001214638">
    <property type="component" value="Unassembled WGS sequence"/>
</dbReference>
<comment type="caution">
    <text evidence="2">The sequence shown here is derived from an EMBL/GenBank/DDBJ whole genome shotgun (WGS) entry which is preliminary data.</text>
</comment>
<evidence type="ECO:0000313" key="3">
    <source>
        <dbReference type="Proteomes" id="UP001214638"/>
    </source>
</evidence>
<accession>A0AAD9UNT6</accession>
<keyword evidence="1" id="KW-1133">Transmembrane helix</keyword>